<dbReference type="EMBL" id="JBBPBM010000013">
    <property type="protein sequence ID" value="KAK8561862.1"/>
    <property type="molecule type" value="Genomic_DNA"/>
</dbReference>
<protein>
    <submittedName>
        <fullName evidence="1">Uncharacterized protein</fullName>
    </submittedName>
</protein>
<reference evidence="1 2" key="1">
    <citation type="journal article" date="2024" name="G3 (Bethesda)">
        <title>Genome assembly of Hibiscus sabdariffa L. provides insights into metabolisms of medicinal natural products.</title>
        <authorList>
            <person name="Kim T."/>
        </authorList>
    </citation>
    <scope>NUCLEOTIDE SEQUENCE [LARGE SCALE GENOMIC DNA]</scope>
    <source>
        <strain evidence="1">TK-2024</strain>
        <tissue evidence="1">Old leaves</tissue>
    </source>
</reference>
<gene>
    <name evidence="1" type="ORF">V6N12_048918</name>
</gene>
<keyword evidence="2" id="KW-1185">Reference proteome</keyword>
<organism evidence="1 2">
    <name type="scientific">Hibiscus sabdariffa</name>
    <name type="common">roselle</name>
    <dbReference type="NCBI Taxonomy" id="183260"/>
    <lineage>
        <taxon>Eukaryota</taxon>
        <taxon>Viridiplantae</taxon>
        <taxon>Streptophyta</taxon>
        <taxon>Embryophyta</taxon>
        <taxon>Tracheophyta</taxon>
        <taxon>Spermatophyta</taxon>
        <taxon>Magnoliopsida</taxon>
        <taxon>eudicotyledons</taxon>
        <taxon>Gunneridae</taxon>
        <taxon>Pentapetalae</taxon>
        <taxon>rosids</taxon>
        <taxon>malvids</taxon>
        <taxon>Malvales</taxon>
        <taxon>Malvaceae</taxon>
        <taxon>Malvoideae</taxon>
        <taxon>Hibiscus</taxon>
    </lineage>
</organism>
<evidence type="ECO:0000313" key="2">
    <source>
        <dbReference type="Proteomes" id="UP001472677"/>
    </source>
</evidence>
<evidence type="ECO:0000313" key="1">
    <source>
        <dbReference type="EMBL" id="KAK8561862.1"/>
    </source>
</evidence>
<dbReference type="Proteomes" id="UP001472677">
    <property type="component" value="Unassembled WGS sequence"/>
</dbReference>
<sequence length="115" mass="12568">MGEVALDAVRRRSDHILSEKELVERVPNVDNMEGVQVQDATHQVDGLIVVTGMEGCLTAVESTNSMQVVMFTDPASLCRFNLNLHQPSTQSRLTIARFSRPLPLQSPVSPLLAVG</sequence>
<accession>A0ABR2EIN3</accession>
<name>A0ABR2EIN3_9ROSI</name>
<comment type="caution">
    <text evidence="1">The sequence shown here is derived from an EMBL/GenBank/DDBJ whole genome shotgun (WGS) entry which is preliminary data.</text>
</comment>
<proteinExistence type="predicted"/>